<gene>
    <name evidence="2" type="ORF">BpHYR1_016568</name>
</gene>
<organism evidence="2 3">
    <name type="scientific">Brachionus plicatilis</name>
    <name type="common">Marine rotifer</name>
    <name type="synonym">Brachionus muelleri</name>
    <dbReference type="NCBI Taxonomy" id="10195"/>
    <lineage>
        <taxon>Eukaryota</taxon>
        <taxon>Metazoa</taxon>
        <taxon>Spiralia</taxon>
        <taxon>Gnathifera</taxon>
        <taxon>Rotifera</taxon>
        <taxon>Eurotatoria</taxon>
        <taxon>Monogononta</taxon>
        <taxon>Pseudotrocha</taxon>
        <taxon>Ploima</taxon>
        <taxon>Brachionidae</taxon>
        <taxon>Brachionus</taxon>
    </lineage>
</organism>
<protein>
    <submittedName>
        <fullName evidence="2">Uncharacterized protein</fullName>
    </submittedName>
</protein>
<evidence type="ECO:0000313" key="3">
    <source>
        <dbReference type="Proteomes" id="UP000276133"/>
    </source>
</evidence>
<reference evidence="2 3" key="1">
    <citation type="journal article" date="2018" name="Sci. Rep.">
        <title>Genomic signatures of local adaptation to the degree of environmental predictability in rotifers.</title>
        <authorList>
            <person name="Franch-Gras L."/>
            <person name="Hahn C."/>
            <person name="Garcia-Roger E.M."/>
            <person name="Carmona M.J."/>
            <person name="Serra M."/>
            <person name="Gomez A."/>
        </authorList>
    </citation>
    <scope>NUCLEOTIDE SEQUENCE [LARGE SCALE GENOMIC DNA]</scope>
    <source>
        <strain evidence="2">HYR1</strain>
    </source>
</reference>
<dbReference type="Proteomes" id="UP000276133">
    <property type="component" value="Unassembled WGS sequence"/>
</dbReference>
<evidence type="ECO:0000313" key="2">
    <source>
        <dbReference type="EMBL" id="RNA12313.1"/>
    </source>
</evidence>
<comment type="caution">
    <text evidence="2">The sequence shown here is derived from an EMBL/GenBank/DDBJ whole genome shotgun (WGS) entry which is preliminary data.</text>
</comment>
<sequence length="111" mass="12551">MEAVEKQKVECKLMRTCGCPAKLYILFHADSTEVSIYKIGVQHNEHSRSKGMPEDVKKAIDQLTLDYKRAKQIEDKLEERFPGRKLPTGSAGDCPHLQNTPSTFMQTSPTN</sequence>
<evidence type="ECO:0000256" key="1">
    <source>
        <dbReference type="SAM" id="MobiDB-lite"/>
    </source>
</evidence>
<feature type="region of interest" description="Disordered" evidence="1">
    <location>
        <begin position="78"/>
        <end position="111"/>
    </location>
</feature>
<accession>A0A3M7QM04</accession>
<name>A0A3M7QM04_BRAPC</name>
<proteinExistence type="predicted"/>
<keyword evidence="3" id="KW-1185">Reference proteome</keyword>
<feature type="compositionally biased region" description="Polar residues" evidence="1">
    <location>
        <begin position="97"/>
        <end position="111"/>
    </location>
</feature>
<dbReference type="EMBL" id="REGN01005720">
    <property type="protein sequence ID" value="RNA12313.1"/>
    <property type="molecule type" value="Genomic_DNA"/>
</dbReference>
<dbReference type="AlphaFoldDB" id="A0A3M7QM04"/>